<evidence type="ECO:0000313" key="2">
    <source>
        <dbReference type="EMBL" id="KIY94706.1"/>
    </source>
</evidence>
<dbReference type="GeneID" id="25730698"/>
<proteinExistence type="predicted"/>
<organism evidence="2 3">
    <name type="scientific">Monoraphidium neglectum</name>
    <dbReference type="NCBI Taxonomy" id="145388"/>
    <lineage>
        <taxon>Eukaryota</taxon>
        <taxon>Viridiplantae</taxon>
        <taxon>Chlorophyta</taxon>
        <taxon>core chlorophytes</taxon>
        <taxon>Chlorophyceae</taxon>
        <taxon>CS clade</taxon>
        <taxon>Sphaeropleales</taxon>
        <taxon>Selenastraceae</taxon>
        <taxon>Monoraphidium</taxon>
    </lineage>
</organism>
<dbReference type="EMBL" id="KK103936">
    <property type="protein sequence ID" value="KIY94706.1"/>
    <property type="molecule type" value="Genomic_DNA"/>
</dbReference>
<evidence type="ECO:0000313" key="3">
    <source>
        <dbReference type="Proteomes" id="UP000054498"/>
    </source>
</evidence>
<sequence length="95" mass="9795">MGQCSSRPQVEDTLLTRAGSGPAGGAGDGSVQTTRSATDGSKRSGSMSREVTMRMELIGKVHALQQELALLGSPLLAVPEAAELLLDHLHADVIG</sequence>
<dbReference type="RefSeq" id="XP_013893726.1">
    <property type="nucleotide sequence ID" value="XM_014038272.1"/>
</dbReference>
<dbReference type="AlphaFoldDB" id="A0A0D2LZA3"/>
<protein>
    <submittedName>
        <fullName evidence="2">Uncharacterized protein</fullName>
    </submittedName>
</protein>
<keyword evidence="3" id="KW-1185">Reference proteome</keyword>
<evidence type="ECO:0000256" key="1">
    <source>
        <dbReference type="SAM" id="MobiDB-lite"/>
    </source>
</evidence>
<feature type="region of interest" description="Disordered" evidence="1">
    <location>
        <begin position="1"/>
        <end position="51"/>
    </location>
</feature>
<feature type="compositionally biased region" description="Polar residues" evidence="1">
    <location>
        <begin position="31"/>
        <end position="49"/>
    </location>
</feature>
<reference evidence="2 3" key="1">
    <citation type="journal article" date="2013" name="BMC Genomics">
        <title>Reconstruction of the lipid metabolism for the microalga Monoraphidium neglectum from its genome sequence reveals characteristics suitable for biofuel production.</title>
        <authorList>
            <person name="Bogen C."/>
            <person name="Al-Dilaimi A."/>
            <person name="Albersmeier A."/>
            <person name="Wichmann J."/>
            <person name="Grundmann M."/>
            <person name="Rupp O."/>
            <person name="Lauersen K.J."/>
            <person name="Blifernez-Klassen O."/>
            <person name="Kalinowski J."/>
            <person name="Goesmann A."/>
            <person name="Mussgnug J.H."/>
            <person name="Kruse O."/>
        </authorList>
    </citation>
    <scope>NUCLEOTIDE SEQUENCE [LARGE SCALE GENOMIC DNA]</scope>
    <source>
        <strain evidence="2 3">SAG 48.87</strain>
    </source>
</reference>
<accession>A0A0D2LZA3</accession>
<dbReference type="KEGG" id="mng:MNEG_13254"/>
<dbReference type="Proteomes" id="UP000054498">
    <property type="component" value="Unassembled WGS sequence"/>
</dbReference>
<gene>
    <name evidence="2" type="ORF">MNEG_13254</name>
</gene>
<name>A0A0D2LZA3_9CHLO</name>